<keyword evidence="1" id="KW-0732">Signal</keyword>
<dbReference type="OrthoDB" id="6905030at2759"/>
<evidence type="ECO:0000256" key="1">
    <source>
        <dbReference type="SAM" id="SignalP"/>
    </source>
</evidence>
<feature type="signal peptide" evidence="1">
    <location>
        <begin position="1"/>
        <end position="18"/>
    </location>
</feature>
<dbReference type="Gene3D" id="3.30.30.10">
    <property type="entry name" value="Knottin, scorpion toxin-like"/>
    <property type="match status" value="1"/>
</dbReference>
<dbReference type="InterPro" id="IPR036574">
    <property type="entry name" value="Scorpion_toxin-like_sf"/>
</dbReference>
<sequence length="88" mass="9594">MNTKLIIFLATLVILTDAYVVKSPKDLSSADSNALEKNSQSLLHATYDESLYIPMRVSSCSDGICDLGCKILGYPHGRCISANTCQCY</sequence>
<reference evidence="2" key="1">
    <citation type="journal article" date="2009" name="Insect Mol. Biol.">
        <title>Pyrosequencing the Manduca sexta larval midgut transcriptome: messages for digestion, detoxification and defence.</title>
        <authorList>
            <person name="Pauchet Y."/>
            <person name="Wilkinson P."/>
            <person name="Vogel H."/>
            <person name="Nelson D.R."/>
            <person name="Reynolds S.E."/>
            <person name="Heckel D.G."/>
            <person name="Ffrench-Constant R.H."/>
        </authorList>
    </citation>
    <scope>NUCLEOTIDE SEQUENCE</scope>
    <source>
        <tissue evidence="2">Midgut</tissue>
    </source>
</reference>
<feature type="chain" id="PRO_5003024162" evidence="1">
    <location>
        <begin position="19"/>
        <end position="88"/>
    </location>
</feature>
<protein>
    <submittedName>
        <fullName evidence="2">Defensin-like protein 3</fullName>
    </submittedName>
</protein>
<gene>
    <name evidence="2" type="primary">Def3</name>
</gene>
<accession>D1KRL3</accession>
<name>D1KRL3_MANSE</name>
<evidence type="ECO:0000313" key="2">
    <source>
        <dbReference type="EMBL" id="ACX49768.1"/>
    </source>
</evidence>
<dbReference type="EMBL" id="GQ293369">
    <property type="protein sequence ID" value="ACX49768.1"/>
    <property type="molecule type" value="mRNA"/>
</dbReference>
<proteinExistence type="evidence at transcript level"/>
<dbReference type="GO" id="GO:0051707">
    <property type="term" value="P:response to other organism"/>
    <property type="evidence" value="ECO:0007669"/>
    <property type="project" value="UniProtKB-ARBA"/>
</dbReference>
<organism evidence="2">
    <name type="scientific">Manduca sexta</name>
    <name type="common">Tobacco hawkmoth</name>
    <name type="synonym">Tobacco hornworm</name>
    <dbReference type="NCBI Taxonomy" id="7130"/>
    <lineage>
        <taxon>Eukaryota</taxon>
        <taxon>Metazoa</taxon>
        <taxon>Ecdysozoa</taxon>
        <taxon>Arthropoda</taxon>
        <taxon>Hexapoda</taxon>
        <taxon>Insecta</taxon>
        <taxon>Pterygota</taxon>
        <taxon>Neoptera</taxon>
        <taxon>Endopterygota</taxon>
        <taxon>Lepidoptera</taxon>
        <taxon>Glossata</taxon>
        <taxon>Ditrysia</taxon>
        <taxon>Bombycoidea</taxon>
        <taxon>Sphingidae</taxon>
        <taxon>Sphinginae</taxon>
        <taxon>Sphingini</taxon>
        <taxon>Manduca</taxon>
    </lineage>
</organism>
<dbReference type="AlphaFoldDB" id="D1KRL3"/>